<name>A0A4Q1BLS8_TREME</name>
<dbReference type="VEuPathDB" id="FungiDB:TREMEDRAFT_63806"/>
<dbReference type="InterPro" id="IPR050057">
    <property type="entry name" value="Prokaryotic/Mito_RF"/>
</dbReference>
<evidence type="ECO:0000313" key="6">
    <source>
        <dbReference type="EMBL" id="RXK38736.1"/>
    </source>
</evidence>
<feature type="domain" description="Prokaryotic-type class I peptide chain release factors" evidence="5">
    <location>
        <begin position="258"/>
        <end position="274"/>
    </location>
</feature>
<dbReference type="PANTHER" id="PTHR43804:SF7">
    <property type="entry name" value="LD18447P"/>
    <property type="match status" value="1"/>
</dbReference>
<organism evidence="6 7">
    <name type="scientific">Tremella mesenterica</name>
    <name type="common">Jelly fungus</name>
    <dbReference type="NCBI Taxonomy" id="5217"/>
    <lineage>
        <taxon>Eukaryota</taxon>
        <taxon>Fungi</taxon>
        <taxon>Dikarya</taxon>
        <taxon>Basidiomycota</taxon>
        <taxon>Agaricomycotina</taxon>
        <taxon>Tremellomycetes</taxon>
        <taxon>Tremellales</taxon>
        <taxon>Tremellaceae</taxon>
        <taxon>Tremella</taxon>
    </lineage>
</organism>
<dbReference type="GO" id="GO:0005739">
    <property type="term" value="C:mitochondrion"/>
    <property type="evidence" value="ECO:0007669"/>
    <property type="project" value="GOC"/>
</dbReference>
<dbReference type="Pfam" id="PF03462">
    <property type="entry name" value="PCRF"/>
    <property type="match status" value="1"/>
</dbReference>
<dbReference type="EMBL" id="SDIL01000043">
    <property type="protein sequence ID" value="RXK38736.1"/>
    <property type="molecule type" value="Genomic_DNA"/>
</dbReference>
<comment type="similarity">
    <text evidence="1">Belongs to the prokaryotic/mitochondrial release factor family.</text>
</comment>
<protein>
    <submittedName>
        <fullName evidence="6">Peptide chain release factor 1</fullName>
    </submittedName>
</protein>
<comment type="caution">
    <text evidence="6">The sequence shown here is derived from an EMBL/GenBank/DDBJ whole genome shotgun (WGS) entry which is preliminary data.</text>
</comment>
<keyword evidence="2" id="KW-0488">Methylation</keyword>
<dbReference type="SMART" id="SM00937">
    <property type="entry name" value="PCRF"/>
    <property type="match status" value="1"/>
</dbReference>
<evidence type="ECO:0000256" key="2">
    <source>
        <dbReference type="ARBA" id="ARBA00022481"/>
    </source>
</evidence>
<dbReference type="SUPFAM" id="SSF75620">
    <property type="entry name" value="Release factor"/>
    <property type="match status" value="1"/>
</dbReference>
<dbReference type="Gene3D" id="6.10.140.1950">
    <property type="match status" value="1"/>
</dbReference>
<dbReference type="InterPro" id="IPR045853">
    <property type="entry name" value="Pep_chain_release_fac_I_sf"/>
</dbReference>
<evidence type="ECO:0000256" key="4">
    <source>
        <dbReference type="SAM" id="MobiDB-lite"/>
    </source>
</evidence>
<dbReference type="Pfam" id="PF00472">
    <property type="entry name" value="RF-1"/>
    <property type="match status" value="1"/>
</dbReference>
<keyword evidence="3" id="KW-0648">Protein biosynthesis</keyword>
<dbReference type="FunCoup" id="A0A4Q1BLS8">
    <property type="interactions" value="484"/>
</dbReference>
<evidence type="ECO:0000259" key="5">
    <source>
        <dbReference type="PROSITE" id="PS00745"/>
    </source>
</evidence>
<reference evidence="6 7" key="1">
    <citation type="submission" date="2016-06" db="EMBL/GenBank/DDBJ databases">
        <title>Evolution of pathogenesis and genome organization in the Tremellales.</title>
        <authorList>
            <person name="Cuomo C."/>
            <person name="Litvintseva A."/>
            <person name="Heitman J."/>
            <person name="Chen Y."/>
            <person name="Sun S."/>
            <person name="Springer D."/>
            <person name="Dromer F."/>
            <person name="Young S."/>
            <person name="Zeng Q."/>
            <person name="Chapman S."/>
            <person name="Gujja S."/>
            <person name="Saif S."/>
            <person name="Birren B."/>
        </authorList>
    </citation>
    <scope>NUCLEOTIDE SEQUENCE [LARGE SCALE GENOMIC DNA]</scope>
    <source>
        <strain evidence="6 7">ATCC 28783</strain>
    </source>
</reference>
<dbReference type="GO" id="GO:0032543">
    <property type="term" value="P:mitochondrial translation"/>
    <property type="evidence" value="ECO:0007669"/>
    <property type="project" value="UniProtKB-ARBA"/>
</dbReference>
<dbReference type="AlphaFoldDB" id="A0A4Q1BLS8"/>
<sequence length="396" mass="44502">MVPPSPLQTFPEVSRPPQGVALRVPARMIMDKRSSRYDQAAVQTSDTESNVEAAKIRRQLKPLAETWERYRRLLQSIEDLKSHYANENDPELRSMLLEEQTDLISQLDTIVTDDLPGLLLPPHPAAELPVIISINAGVGGSEAALFVQDLSRMYQRYAEEKGWKGEILSQTEGAGAKGGGGLRECTIKFEKPPFLEEQEVYGRLKWESGVHRVQRVPLTETQGRVHTSTAAVVILPIYPDLPDAPLVDPKDVKTEVMRSRGAGGQHVNKTESAVRLTHLPTGITVSMQDSRSQHQNRAWAWEILRARLSERKHAEEVEARRSTRRSQVKSSGRSDKIRTYNFPQDRVTDHRIGLSLTGIQNVLDGPGLDLLLDALDTDLQHRRLQSLLEDDEDIEE</sequence>
<dbReference type="InterPro" id="IPR005139">
    <property type="entry name" value="PCRF"/>
</dbReference>
<dbReference type="PROSITE" id="PS00745">
    <property type="entry name" value="RF_PROK_I"/>
    <property type="match status" value="1"/>
</dbReference>
<dbReference type="InParanoid" id="A0A4Q1BLS8"/>
<dbReference type="PANTHER" id="PTHR43804">
    <property type="entry name" value="LD18447P"/>
    <property type="match status" value="1"/>
</dbReference>
<dbReference type="InterPro" id="IPR000352">
    <property type="entry name" value="Pep_chain_release_fac_I"/>
</dbReference>
<proteinExistence type="inferred from homology"/>
<dbReference type="Gene3D" id="3.30.160.20">
    <property type="match status" value="1"/>
</dbReference>
<feature type="compositionally biased region" description="Basic and acidic residues" evidence="4">
    <location>
        <begin position="312"/>
        <end position="321"/>
    </location>
</feature>
<evidence type="ECO:0000256" key="3">
    <source>
        <dbReference type="ARBA" id="ARBA00022917"/>
    </source>
</evidence>
<accession>A0A4Q1BLS8</accession>
<dbReference type="FunFam" id="3.30.160.20:FF:000070">
    <property type="entry name" value="Related to MRF1-peptide chain release factor, mitochondrial"/>
    <property type="match status" value="1"/>
</dbReference>
<dbReference type="Proteomes" id="UP000289152">
    <property type="component" value="Unassembled WGS sequence"/>
</dbReference>
<dbReference type="STRING" id="5217.A0A4Q1BLS8"/>
<evidence type="ECO:0000313" key="7">
    <source>
        <dbReference type="Proteomes" id="UP000289152"/>
    </source>
</evidence>
<keyword evidence="7" id="KW-1185">Reference proteome</keyword>
<feature type="region of interest" description="Disordered" evidence="4">
    <location>
        <begin position="312"/>
        <end position="342"/>
    </location>
</feature>
<gene>
    <name evidence="6" type="ORF">M231_04046</name>
</gene>
<dbReference type="Gene3D" id="3.30.70.1660">
    <property type="match status" value="2"/>
</dbReference>
<evidence type="ECO:0000256" key="1">
    <source>
        <dbReference type="ARBA" id="ARBA00010835"/>
    </source>
</evidence>
<dbReference type="OrthoDB" id="2019491at2759"/>
<dbReference type="GO" id="GO:0003747">
    <property type="term" value="F:translation release factor activity"/>
    <property type="evidence" value="ECO:0007669"/>
    <property type="project" value="InterPro"/>
</dbReference>